<name>A0A1M7NBB3_9FLAO</name>
<proteinExistence type="predicted"/>
<evidence type="ECO:0000259" key="2">
    <source>
        <dbReference type="Pfam" id="PF14321"/>
    </source>
</evidence>
<dbReference type="InterPro" id="IPR025491">
    <property type="entry name" value="DUF4382"/>
</dbReference>
<accession>A0A1M7NBB3</accession>
<dbReference type="STRING" id="178356.SAMN05216269_110101"/>
<keyword evidence="4" id="KW-1185">Reference proteome</keyword>
<dbReference type="AlphaFoldDB" id="A0A1M7NBB3"/>
<sequence>MKKMKIILSFIVLGIIMISCNSNDDTASSYPYAVKMTDAPGPYQKVNIDLQGVEITGDAGETVTLNVRKGIYNLLDFTNGASTLIATDTLQVSKVAQIRLILGTNNTVVVDNVSYPLSTPSADQSGLKLQVHQTLEQGILYSVLLDFDANKSIVNTGNGTYKLKPVIRTIEAAISGNIKGKITPVGSLAVVTAVDVLTSLSYSTNVNASGDFLVMGLPSGTYNVTITPVLPLLPITKSTIVVTTGNTTDIGTTAF</sequence>
<feature type="domain" description="DUF4382" evidence="2">
    <location>
        <begin position="34"/>
        <end position="165"/>
    </location>
</feature>
<organism evidence="3 4">
    <name type="scientific">Flavobacterium xinjiangense</name>
    <dbReference type="NCBI Taxonomy" id="178356"/>
    <lineage>
        <taxon>Bacteria</taxon>
        <taxon>Pseudomonadati</taxon>
        <taxon>Bacteroidota</taxon>
        <taxon>Flavobacteriia</taxon>
        <taxon>Flavobacteriales</taxon>
        <taxon>Flavobacteriaceae</taxon>
        <taxon>Flavobacterium</taxon>
    </lineage>
</organism>
<protein>
    <recommendedName>
        <fullName evidence="2">DUF4382 domain-containing protein</fullName>
    </recommendedName>
</protein>
<dbReference type="Proteomes" id="UP000184092">
    <property type="component" value="Unassembled WGS sequence"/>
</dbReference>
<evidence type="ECO:0000256" key="1">
    <source>
        <dbReference type="SAM" id="SignalP"/>
    </source>
</evidence>
<feature type="chain" id="PRO_5012319724" description="DUF4382 domain-containing protein" evidence="1">
    <location>
        <begin position="25"/>
        <end position="255"/>
    </location>
</feature>
<evidence type="ECO:0000313" key="3">
    <source>
        <dbReference type="EMBL" id="SHN00849.1"/>
    </source>
</evidence>
<reference evidence="4" key="1">
    <citation type="submission" date="2016-11" db="EMBL/GenBank/DDBJ databases">
        <authorList>
            <person name="Varghese N."/>
            <person name="Submissions S."/>
        </authorList>
    </citation>
    <scope>NUCLEOTIDE SEQUENCE [LARGE SCALE GENOMIC DNA]</scope>
    <source>
        <strain evidence="4">CGMCC 1.2749</strain>
    </source>
</reference>
<dbReference type="Gene3D" id="2.60.40.1120">
    <property type="entry name" value="Carboxypeptidase-like, regulatory domain"/>
    <property type="match status" value="1"/>
</dbReference>
<gene>
    <name evidence="3" type="ORF">SAMN05216269_110101</name>
</gene>
<evidence type="ECO:0000313" key="4">
    <source>
        <dbReference type="Proteomes" id="UP000184092"/>
    </source>
</evidence>
<dbReference type="InterPro" id="IPR013784">
    <property type="entry name" value="Carb-bd-like_fold"/>
</dbReference>
<dbReference type="GO" id="GO:0030246">
    <property type="term" value="F:carbohydrate binding"/>
    <property type="evidence" value="ECO:0007669"/>
    <property type="project" value="InterPro"/>
</dbReference>
<feature type="signal peptide" evidence="1">
    <location>
        <begin position="1"/>
        <end position="24"/>
    </location>
</feature>
<dbReference type="EMBL" id="FRCL01000010">
    <property type="protein sequence ID" value="SHN00849.1"/>
    <property type="molecule type" value="Genomic_DNA"/>
</dbReference>
<keyword evidence="1" id="KW-0732">Signal</keyword>
<dbReference type="OrthoDB" id="2111471at2"/>
<dbReference type="Pfam" id="PF14321">
    <property type="entry name" value="DUF4382"/>
    <property type="match status" value="1"/>
</dbReference>
<dbReference type="PROSITE" id="PS51257">
    <property type="entry name" value="PROKAR_LIPOPROTEIN"/>
    <property type="match status" value="1"/>
</dbReference>
<dbReference type="SUPFAM" id="SSF49452">
    <property type="entry name" value="Starch-binding domain-like"/>
    <property type="match status" value="1"/>
</dbReference>